<keyword evidence="9" id="KW-1185">Reference proteome</keyword>
<feature type="domain" description="Glycoside hydrolase family 2 catalytic" evidence="7">
    <location>
        <begin position="306"/>
        <end position="447"/>
    </location>
</feature>
<dbReference type="Gene3D" id="3.20.20.80">
    <property type="entry name" value="Glycosidases"/>
    <property type="match status" value="1"/>
</dbReference>
<evidence type="ECO:0000256" key="4">
    <source>
        <dbReference type="ARBA" id="ARBA00022801"/>
    </source>
</evidence>
<dbReference type="InterPro" id="IPR013783">
    <property type="entry name" value="Ig-like_fold"/>
</dbReference>
<dbReference type="InterPro" id="IPR050347">
    <property type="entry name" value="Bact_Beta-galactosidase"/>
</dbReference>
<feature type="region of interest" description="Disordered" evidence="6">
    <location>
        <begin position="513"/>
        <end position="533"/>
    </location>
</feature>
<dbReference type="Gene3D" id="2.60.120.260">
    <property type="entry name" value="Galactose-binding domain-like"/>
    <property type="match status" value="1"/>
</dbReference>
<dbReference type="InterPro" id="IPR006103">
    <property type="entry name" value="Glyco_hydro_2_cat"/>
</dbReference>
<dbReference type="Gene3D" id="2.60.40.10">
    <property type="entry name" value="Immunoglobulins"/>
    <property type="match status" value="1"/>
</dbReference>
<evidence type="ECO:0000256" key="3">
    <source>
        <dbReference type="ARBA" id="ARBA00012756"/>
    </source>
</evidence>
<name>A0A9X4QPU3_9BACL</name>
<sequence length="976" mass="106970">MLTTIDLSGSWNVQLDAGKSGLRLPFEDTMILPGTTSHARKGPRNEAVETGHLTDEYKFEGWAWFSREVDVPETAAGGSVFLYLERTRMTTVWIDGREAGGRDSLGTPHLYELTGLLGPGRHTLTVRVDNTDYPTKGGHLTSPDTQTNWNGITGRIELRLAAATHLRDVQVYPDVADRSFVVRADWVGRGATRLAVSAAGFNGHGHAAAERIYDLDGGGGGSDDGSGSDGSSDGGSSGGSSDDGENAFLTSSASVRYALSDDARLWSDAEPYLYLLSVRLLDANGETLDAREIVAGLREFKADGDKFAINGVRTFLRGKHDGLIFPLTGFAPTSVDEWLRILGIAKSYGINHYRFHTCCPPEAAFEAADRLGIFMEPELPFWGTVTDEGDANHDQAQQDYLVREGFAMLDAFGNHPSFVMMSLGNELWGSKARLDAILAAYKAHDDRHLYAQGCNNFQFAPAILPNDDFYVGVRFARNRLFRGSYAMCDAPLGHVQTDRPGTRKDYDAQIVPPASGERANAGTGSGADKDGKGEGAIQIQFGTGTKTVQADAAGEALVPKIPVVSHEIGQYAMYPRYDEIAKYTGSLKARNLETFRERLEAKGLGHLANRYFEASGRLAVACYKEELEAAFRSRRLAGFQLLDLQDFSGQGTALVGILDAFMDSKGLVAPEEWRSYCSDAVLLARFDKYNYTAGERFDAHVELAYYRRAPLDRIELRWELAAGDRVLAAGSADATAQAGEAYIDIADLSLELPDLAAMTKVVLSLEIAGTDIRKTYELWIYPRETDWDPAIAGVHVADSLSDGTLRLLEQGERVLLLLKPEDAKRSIEGTYCTDFWCYPMFRSISESMNKPVPVGTHGLLIEREHPALANFPSETHSTYPWWSLVQHSRSFILDDLPSALAPIVRTIDNIERNHNLGFLFECRVLNGSLLVCALDAGQAADTPEGRQFLTSLARYVRSDAFAPQVEVSVADLRNLL</sequence>
<dbReference type="SUPFAM" id="SSF49303">
    <property type="entry name" value="beta-Galactosidase/glucuronidase domain"/>
    <property type="match status" value="1"/>
</dbReference>
<comment type="caution">
    <text evidence="8">The sequence shown here is derived from an EMBL/GenBank/DDBJ whole genome shotgun (WGS) entry which is preliminary data.</text>
</comment>
<dbReference type="GO" id="GO:0009341">
    <property type="term" value="C:beta-galactosidase complex"/>
    <property type="evidence" value="ECO:0007669"/>
    <property type="project" value="TreeGrafter"/>
</dbReference>
<dbReference type="Proteomes" id="UP001153387">
    <property type="component" value="Unassembled WGS sequence"/>
</dbReference>
<organism evidence="8 9">
    <name type="scientific">Cohnella ginsengisoli</name>
    <dbReference type="NCBI Taxonomy" id="425004"/>
    <lineage>
        <taxon>Bacteria</taxon>
        <taxon>Bacillati</taxon>
        <taxon>Bacillota</taxon>
        <taxon>Bacilli</taxon>
        <taxon>Bacillales</taxon>
        <taxon>Paenibacillaceae</taxon>
        <taxon>Cohnella</taxon>
    </lineage>
</organism>
<dbReference type="EMBL" id="JAPDHZ010000006">
    <property type="protein sequence ID" value="MDG0794253.1"/>
    <property type="molecule type" value="Genomic_DNA"/>
</dbReference>
<proteinExistence type="inferred from homology"/>
<evidence type="ECO:0000256" key="1">
    <source>
        <dbReference type="ARBA" id="ARBA00001412"/>
    </source>
</evidence>
<evidence type="ECO:0000313" key="9">
    <source>
        <dbReference type="Proteomes" id="UP001153387"/>
    </source>
</evidence>
<evidence type="ECO:0000256" key="5">
    <source>
        <dbReference type="ARBA" id="ARBA00023295"/>
    </source>
</evidence>
<evidence type="ECO:0000256" key="2">
    <source>
        <dbReference type="ARBA" id="ARBA00007401"/>
    </source>
</evidence>
<keyword evidence="4" id="KW-0378">Hydrolase</keyword>
<evidence type="ECO:0000256" key="6">
    <source>
        <dbReference type="SAM" id="MobiDB-lite"/>
    </source>
</evidence>
<dbReference type="PANTHER" id="PTHR46323:SF2">
    <property type="entry name" value="BETA-GALACTOSIDASE"/>
    <property type="match status" value="1"/>
</dbReference>
<dbReference type="GO" id="GO:0005990">
    <property type="term" value="P:lactose catabolic process"/>
    <property type="evidence" value="ECO:0007669"/>
    <property type="project" value="TreeGrafter"/>
</dbReference>
<comment type="similarity">
    <text evidence="2">Belongs to the glycosyl hydrolase 2 family.</text>
</comment>
<dbReference type="EC" id="3.2.1.23" evidence="3"/>
<dbReference type="RefSeq" id="WP_277568009.1">
    <property type="nucleotide sequence ID" value="NZ_JAPDHZ010000006.1"/>
</dbReference>
<comment type="catalytic activity">
    <reaction evidence="1">
        <text>Hydrolysis of terminal non-reducing beta-D-galactose residues in beta-D-galactosides.</text>
        <dbReference type="EC" id="3.2.1.23"/>
    </reaction>
</comment>
<gene>
    <name evidence="8" type="ORF">OMP38_28015</name>
</gene>
<dbReference type="SUPFAM" id="SSF51445">
    <property type="entry name" value="(Trans)glycosidases"/>
    <property type="match status" value="1"/>
</dbReference>
<keyword evidence="5" id="KW-0326">Glycosidase</keyword>
<dbReference type="SUPFAM" id="SSF49785">
    <property type="entry name" value="Galactose-binding domain-like"/>
    <property type="match status" value="1"/>
</dbReference>
<dbReference type="AlphaFoldDB" id="A0A9X4QPU3"/>
<dbReference type="GO" id="GO:0004565">
    <property type="term" value="F:beta-galactosidase activity"/>
    <property type="evidence" value="ECO:0007669"/>
    <property type="project" value="UniProtKB-EC"/>
</dbReference>
<dbReference type="InterPro" id="IPR036156">
    <property type="entry name" value="Beta-gal/glucu_dom_sf"/>
</dbReference>
<evidence type="ECO:0000313" key="8">
    <source>
        <dbReference type="EMBL" id="MDG0794253.1"/>
    </source>
</evidence>
<reference evidence="8 9" key="1">
    <citation type="submission" date="2022-10" db="EMBL/GenBank/DDBJ databases">
        <title>Comparative genomic analysis of Cohnella hashimotonis sp. nov., isolated from the International Space Station.</title>
        <authorList>
            <person name="Simpson A."/>
            <person name="Venkateswaran K."/>
        </authorList>
    </citation>
    <scope>NUCLEOTIDE SEQUENCE [LARGE SCALE GENOMIC DNA]</scope>
    <source>
        <strain evidence="8 9">DSM 18997</strain>
    </source>
</reference>
<dbReference type="PANTHER" id="PTHR46323">
    <property type="entry name" value="BETA-GALACTOSIDASE"/>
    <property type="match status" value="1"/>
</dbReference>
<feature type="region of interest" description="Disordered" evidence="6">
    <location>
        <begin position="212"/>
        <end position="245"/>
    </location>
</feature>
<dbReference type="InterPro" id="IPR017853">
    <property type="entry name" value="GH"/>
</dbReference>
<dbReference type="Pfam" id="PF02836">
    <property type="entry name" value="Glyco_hydro_2_C"/>
    <property type="match status" value="1"/>
</dbReference>
<feature type="compositionally biased region" description="Gly residues" evidence="6">
    <location>
        <begin position="216"/>
        <end position="238"/>
    </location>
</feature>
<accession>A0A9X4QPU3</accession>
<dbReference type="InterPro" id="IPR008979">
    <property type="entry name" value="Galactose-bd-like_sf"/>
</dbReference>
<evidence type="ECO:0000259" key="7">
    <source>
        <dbReference type="Pfam" id="PF02836"/>
    </source>
</evidence>
<protein>
    <recommendedName>
        <fullName evidence="3">beta-galactosidase</fullName>
        <ecNumber evidence="3">3.2.1.23</ecNumber>
    </recommendedName>
</protein>